<dbReference type="InterPro" id="IPR011990">
    <property type="entry name" value="TPR-like_helical_dom_sf"/>
</dbReference>
<feature type="region of interest" description="Disordered" evidence="5">
    <location>
        <begin position="1782"/>
        <end position="1832"/>
    </location>
</feature>
<evidence type="ECO:0000256" key="4">
    <source>
        <dbReference type="SAM" id="Coils"/>
    </source>
</evidence>
<dbReference type="InterPro" id="IPR013083">
    <property type="entry name" value="Znf_RING/FYVE/PHD"/>
</dbReference>
<name>A0ABM1ACY6_APLCA</name>
<keyword evidence="1 3" id="KW-0863">Zinc-finger</keyword>
<feature type="region of interest" description="Disordered" evidence="5">
    <location>
        <begin position="1217"/>
        <end position="1240"/>
    </location>
</feature>
<keyword evidence="1 3" id="KW-0479">Metal-binding</keyword>
<feature type="compositionally biased region" description="Basic and acidic residues" evidence="5">
    <location>
        <begin position="904"/>
        <end position="916"/>
    </location>
</feature>
<feature type="compositionally biased region" description="Low complexity" evidence="5">
    <location>
        <begin position="1782"/>
        <end position="1798"/>
    </location>
</feature>
<evidence type="ECO:0000256" key="1">
    <source>
        <dbReference type="ARBA" id="ARBA00022771"/>
    </source>
</evidence>
<feature type="compositionally biased region" description="Pro residues" evidence="5">
    <location>
        <begin position="1712"/>
        <end position="1721"/>
    </location>
</feature>
<feature type="compositionally biased region" description="Polar residues" evidence="5">
    <location>
        <begin position="936"/>
        <end position="954"/>
    </location>
</feature>
<dbReference type="InterPro" id="IPR056870">
    <property type="entry name" value="TTC3/DZIP3/RBM44-like_helical"/>
</dbReference>
<dbReference type="SMART" id="SM00184">
    <property type="entry name" value="RING"/>
    <property type="match status" value="1"/>
</dbReference>
<dbReference type="PROSITE" id="PS50089">
    <property type="entry name" value="ZF_RING_2"/>
    <property type="match status" value="1"/>
</dbReference>
<evidence type="ECO:0000313" key="7">
    <source>
        <dbReference type="Proteomes" id="UP000694888"/>
    </source>
</evidence>
<feature type="region of interest" description="Disordered" evidence="5">
    <location>
        <begin position="1709"/>
        <end position="1765"/>
    </location>
</feature>
<feature type="compositionally biased region" description="Low complexity" evidence="5">
    <location>
        <begin position="960"/>
        <end position="990"/>
    </location>
</feature>
<dbReference type="Pfam" id="PF13639">
    <property type="entry name" value="zf-RING_2"/>
    <property type="match status" value="1"/>
</dbReference>
<feature type="domain" description="RING-type" evidence="6">
    <location>
        <begin position="1961"/>
        <end position="2000"/>
    </location>
</feature>
<keyword evidence="7" id="KW-1185">Reference proteome</keyword>
<feature type="compositionally biased region" description="Basic and acidic residues" evidence="5">
    <location>
        <begin position="1044"/>
        <end position="1053"/>
    </location>
</feature>
<evidence type="ECO:0000259" key="6">
    <source>
        <dbReference type="PROSITE" id="PS50089"/>
    </source>
</evidence>
<feature type="region of interest" description="Disordered" evidence="5">
    <location>
        <begin position="829"/>
        <end position="1107"/>
    </location>
</feature>
<dbReference type="GeneID" id="101848395"/>
<dbReference type="InterPro" id="IPR001841">
    <property type="entry name" value="Znf_RING"/>
</dbReference>
<evidence type="ECO:0000256" key="5">
    <source>
        <dbReference type="SAM" id="MobiDB-lite"/>
    </source>
</evidence>
<dbReference type="InterPro" id="IPR043866">
    <property type="entry name" value="TTC3/DZIP3_dom"/>
</dbReference>
<feature type="compositionally biased region" description="Polar residues" evidence="5">
    <location>
        <begin position="855"/>
        <end position="868"/>
    </location>
</feature>
<dbReference type="InterPro" id="IPR019734">
    <property type="entry name" value="TPR_rpt"/>
</dbReference>
<sequence length="2013" mass="219690">MFTSMWAPIKRLFERKKRQAHVTFVYFFKIVHDYITFYGQDGMDKEVFVKYRLSKVRAKQKYEIETDFALKYLRREGLDRSEQLEKEYLMHSIAQQASPLQESIYRERAFVSIEKEDFWSAVCDFRRVLALNPNLLRVHFEMAGLYLTMGKLDKAFEANRQCQENFSLPTSAGVDLPGIMAQAKAIDNAWRRNHPSRSRGLSTDLEHQQEETASESPSDKGGDPGLIYRHQLCSGSTAFLNGQYGQAQEHFQRALRLLTDQAVEVEAEEVLVLKYICGKSCLASGNYHNILDAVERFQGVLKDSDSFLAAFYGLGSAYVRLKRFEEALVPVRAGLDKVKGKAKKEDFFLWPQTDQVIQETQPAVLKRLLKELYKECLCPPQPDAVCRLHFDAEELRRNIYMSDPDYRGHVRLLCFANCCLELHATCWKMFKARLEGKVKDKDVVDTRCPTPDCWGVIRAVYIHKVDSDRPVKILSQRTWQDKVADPAPRVKVRSDNPEKLRKKMERKKVKRQKKEEAKLAKTEVEESPAVVKKDVEVEPQPVLIESEKLVELRKDEMEVLLEGKQKSSKVKKKKDKSGKQVLQVDFQYAGDDGKELFGAHSLDEDGNAVSQPSRMTLGGGGLLPFPGTGPLPIGNGLLPLPSFPLFKDQAAEDLYLFFQDLLHSSGPVELEGPEISEALADISLDDQHKIFWYGGLANFLRSRGSFFVLEDRVVCNVEDSSRARELLGRKTAAVAGATVPASKPFSWEQRAKEMDLQRLAAEEEMSSAGQNGQVKPPLNPAAAVRAVSAIGFPHLSEAVEVNPVDDNAGGFIADAHPKTQRLLENSLVSSAGGSGLNPAATEFNPGRSLMDEPKSSSVWASQGQNLSADSGHAKERGDQEFTLVSRKKSQELKNSTSLSGLSDFSKHSDKLQKRMETPSLSDSWRTDALAPRGLSPSPSGSAPHNSQSPAPNQLSRRSSDASVSSEDLQRSASPASSSHSVGSGSTQSSAPKPLRAPRVALPTRGKKTLRPGSRLGRVAVLGQRPPSSNGSTGSGPNGEEEERESQTSDRDSEGSDLQAAPPNTSGTVPPLGGVLPPLSSGLGQSRSKPARLGYAASADDAHTSGYSQDTAFLPFSEMSRGSLLPNSPVIGREKTLGPGSKFGVNKQDPLGLSSIWGTDSGLDGSYSDSDRRLLDLSHEDKSLLNDDGGVRTMNPASDGGSYVDKMRSSFMPFGSPFHRHSSLSSSSESSSSQMNESSSLNKKFPYVGSLVGERTYRGNDGPLPKSDSSDFVYQSGSNFGINGPDRSVNAVGGSAISGVAGEKESESLYGLQNQMSTNTFPAVGDFEPGILLPKDLLSTSSPSRQPSLGDLHRSVIPSEDIDGLGIGGQFRNREYCPMSLGSVPSAPLSEGGQGPAEIFPSQGSLSLQHLLPPSSSSSLSSPSSSQAKFSSAQSTDFHSNPSHRFTGVTVATDSSSPMLSGSAERDSLPPLSFPVVMQREQSSQTSAPARASVAVNTALTMEILERIQTNTQKLTARLRDTETTNKQLKLELEESRQLCALQEASMQELVTQRQDLSSRAHQVQEEKGRLTGLLRQSEEEKEELRSQLKEAMAALSERGDMAGLAGQLDKEVTRAQLAEAQTLATRCQLSTLRMDWNIREAARNLKQLQSIISHLKSQGKTPTAEMVNKMAEFRDYISCCQLKKADIQTSYTSQKEELRSGKRMEELQPIAFSPPPMPSPPGTIEADSEASSETDDDESVADDDNESQTIKTSAPTSDIASSQHAGQIRRLLGGATLTPISVASSGSGSRPSSQGSEASADRASVPAHGLRTSVGDRPTVRGGGLSNPLLPLSTAHAPLKLPRRGGLLGAPTRPTVGVARGMQRQQPTFERLVLCVQQRFVHYTKQDIGKVVDELRRSSGGSLSQIEFSDLVNKVSEMILEKEANNTVAAAKVNGGQPESLGIEDSMVTVGPMTSSSDNLCTICHEEIVHDRRVLSCGHSFHNQCIMSWLEVQRSCPNCRGHTLLPEDFPSLR</sequence>
<dbReference type="Pfam" id="PF24812">
    <property type="entry name" value="WHD_TTC3"/>
    <property type="match status" value="1"/>
</dbReference>
<feature type="compositionally biased region" description="Polar residues" evidence="5">
    <location>
        <begin position="1748"/>
        <end position="1765"/>
    </location>
</feature>
<dbReference type="SMART" id="SM00028">
    <property type="entry name" value="TPR"/>
    <property type="match status" value="4"/>
</dbReference>
<dbReference type="InterPro" id="IPR056871">
    <property type="entry name" value="WH_TTC3"/>
</dbReference>
<gene>
    <name evidence="8" type="primary">LOC101848395</name>
</gene>
<reference evidence="8" key="1">
    <citation type="submission" date="2025-08" db="UniProtKB">
        <authorList>
            <consortium name="RefSeq"/>
        </authorList>
    </citation>
    <scope>IDENTIFICATION</scope>
</reference>
<feature type="region of interest" description="Disordered" evidence="5">
    <location>
        <begin position="494"/>
        <end position="520"/>
    </location>
</feature>
<keyword evidence="4" id="KW-0175">Coiled coil</keyword>
<feature type="region of interest" description="Disordered" evidence="5">
    <location>
        <begin position="1406"/>
        <end position="1468"/>
    </location>
</feature>
<feature type="region of interest" description="Disordered" evidence="5">
    <location>
        <begin position="192"/>
        <end position="223"/>
    </location>
</feature>
<dbReference type="Pfam" id="PF24905">
    <property type="entry name" value="TTC3_9th"/>
    <property type="match status" value="1"/>
</dbReference>
<feature type="compositionally biased region" description="Polar residues" evidence="5">
    <location>
        <begin position="1435"/>
        <end position="1459"/>
    </location>
</feature>
<protein>
    <submittedName>
        <fullName evidence="8">Uncharacterized protein LOC101848395</fullName>
    </submittedName>
</protein>
<keyword evidence="2" id="KW-0862">Zinc</keyword>
<feature type="compositionally biased region" description="Low complexity" evidence="5">
    <location>
        <begin position="1068"/>
        <end position="1083"/>
    </location>
</feature>
<dbReference type="Pfam" id="PF19179">
    <property type="entry name" value="TTC3_DZIP3_dom"/>
    <property type="match status" value="1"/>
</dbReference>
<dbReference type="SUPFAM" id="SSF48452">
    <property type="entry name" value="TPR-like"/>
    <property type="match status" value="1"/>
</dbReference>
<dbReference type="Gene3D" id="3.30.40.10">
    <property type="entry name" value="Zinc/RING finger domain, C3HC4 (zinc finger)"/>
    <property type="match status" value="1"/>
</dbReference>
<dbReference type="Proteomes" id="UP000694888">
    <property type="component" value="Unplaced"/>
</dbReference>
<feature type="compositionally biased region" description="Acidic residues" evidence="5">
    <location>
        <begin position="1726"/>
        <end position="1746"/>
    </location>
</feature>
<evidence type="ECO:0000256" key="2">
    <source>
        <dbReference type="ARBA" id="ARBA00022833"/>
    </source>
</evidence>
<proteinExistence type="predicted"/>
<evidence type="ECO:0000313" key="8">
    <source>
        <dbReference type="RefSeq" id="XP_012945316.1"/>
    </source>
</evidence>
<dbReference type="Gene3D" id="1.25.40.10">
    <property type="entry name" value="Tetratricopeptide repeat domain"/>
    <property type="match status" value="2"/>
</dbReference>
<dbReference type="PANTHER" id="PTHR17550:SF4">
    <property type="entry name" value="E3 UBIQUITIN-PROTEIN LIGASE TTC3"/>
    <property type="match status" value="1"/>
</dbReference>
<feature type="compositionally biased region" description="Low complexity" evidence="5">
    <location>
        <begin position="1406"/>
        <end position="1434"/>
    </location>
</feature>
<feature type="coiled-coil region" evidence="4">
    <location>
        <begin position="1504"/>
        <end position="1598"/>
    </location>
</feature>
<feature type="compositionally biased region" description="Low complexity" evidence="5">
    <location>
        <begin position="1222"/>
        <end position="1240"/>
    </location>
</feature>
<evidence type="ECO:0000256" key="3">
    <source>
        <dbReference type="PROSITE-ProRule" id="PRU00175"/>
    </source>
</evidence>
<dbReference type="RefSeq" id="XP_012945316.1">
    <property type="nucleotide sequence ID" value="XM_013089862.2"/>
</dbReference>
<feature type="compositionally biased region" description="Basic residues" evidence="5">
    <location>
        <begin position="500"/>
        <end position="512"/>
    </location>
</feature>
<organism evidence="7 8">
    <name type="scientific">Aplysia californica</name>
    <name type="common">California sea hare</name>
    <dbReference type="NCBI Taxonomy" id="6500"/>
    <lineage>
        <taxon>Eukaryota</taxon>
        <taxon>Metazoa</taxon>
        <taxon>Spiralia</taxon>
        <taxon>Lophotrochozoa</taxon>
        <taxon>Mollusca</taxon>
        <taxon>Gastropoda</taxon>
        <taxon>Heterobranchia</taxon>
        <taxon>Euthyneura</taxon>
        <taxon>Tectipleura</taxon>
        <taxon>Aplysiida</taxon>
        <taxon>Aplysioidea</taxon>
        <taxon>Aplysiidae</taxon>
        <taxon>Aplysia</taxon>
    </lineage>
</organism>
<accession>A0ABM1ACY6</accession>
<dbReference type="PANTHER" id="PTHR17550">
    <property type="entry name" value="E3 UBIQUITIN-PROTEIN LIGASE TTC3"/>
    <property type="match status" value="1"/>
</dbReference>
<dbReference type="SUPFAM" id="SSF57850">
    <property type="entry name" value="RING/U-box"/>
    <property type="match status" value="1"/>
</dbReference>
<feature type="compositionally biased region" description="Polar residues" evidence="5">
    <location>
        <begin position="892"/>
        <end position="902"/>
    </location>
</feature>